<dbReference type="GO" id="GO:0016783">
    <property type="term" value="F:sulfurtransferase activity"/>
    <property type="evidence" value="ECO:0007669"/>
    <property type="project" value="InterPro"/>
</dbReference>
<sequence>MIPAPTERHSCIAWRNLRALPSNRHLPEETPVAITYRGSTHAVMMATPADLEDFATGFSLSEGAAATAADVLGTEILEWDEGVELRVTLSDDAGTRVAERRRAMAGPVGCGLCGLDSLAEAARLPPPVVTDATFSARDLVEATATLSSFQTLNGVTRAMHAAAFWSPRRAIETVREDVGRHNALDKLSGALARTGCDAAGGAVIMTSRVSVELVQKTAILGAPVLVAISAPTALAVRVATAAGVTLACVTRRDGFDVFTHPDRIRFDDEALAFAFASPGAPAARRPATCASPAI</sequence>
<dbReference type="PANTHER" id="PTHR30592:SF1">
    <property type="entry name" value="SULFUR CARRIER PROTEIN FDHD"/>
    <property type="match status" value="1"/>
</dbReference>
<evidence type="ECO:0000256" key="3">
    <source>
        <dbReference type="HAMAP-Rule" id="MF_00187"/>
    </source>
</evidence>
<comment type="similarity">
    <text evidence="3">Belongs to the FdhD family.</text>
</comment>
<evidence type="ECO:0000256" key="2">
    <source>
        <dbReference type="ARBA" id="ARBA00023150"/>
    </source>
</evidence>
<accession>A0A8B2NSJ4</accession>
<dbReference type="InterPro" id="IPR016193">
    <property type="entry name" value="Cytidine_deaminase-like"/>
</dbReference>
<proteinExistence type="inferred from homology"/>
<keyword evidence="5" id="KW-1185">Reference proteome</keyword>
<dbReference type="GO" id="GO:0006777">
    <property type="term" value="P:Mo-molybdopterin cofactor biosynthetic process"/>
    <property type="evidence" value="ECO:0007669"/>
    <property type="project" value="UniProtKB-UniRule"/>
</dbReference>
<dbReference type="SUPFAM" id="SSF53927">
    <property type="entry name" value="Cytidine deaminase-like"/>
    <property type="match status" value="1"/>
</dbReference>
<reference evidence="4 5" key="1">
    <citation type="submission" date="2018-05" db="EMBL/GenBank/DDBJ databases">
        <title>Acuticoccus sediminis sp. nov., isolated from deep-sea sediment of Indian Ocean.</title>
        <authorList>
            <person name="Liu X."/>
            <person name="Lai Q."/>
            <person name="Du Y."/>
            <person name="Sun F."/>
            <person name="Zhang X."/>
            <person name="Wang S."/>
            <person name="Shao Z."/>
        </authorList>
    </citation>
    <scope>NUCLEOTIDE SEQUENCE [LARGE SCALE GENOMIC DNA]</scope>
    <source>
        <strain evidence="4 5">PTG4-2</strain>
    </source>
</reference>
<dbReference type="RefSeq" id="WP_111351199.1">
    <property type="nucleotide sequence ID" value="NZ_QHHQ01000007.1"/>
</dbReference>
<dbReference type="HAMAP" id="MF_00187">
    <property type="entry name" value="FdhD"/>
    <property type="match status" value="1"/>
</dbReference>
<dbReference type="GO" id="GO:0005737">
    <property type="term" value="C:cytoplasm"/>
    <property type="evidence" value="ECO:0007669"/>
    <property type="project" value="UniProtKB-SubCell"/>
</dbReference>
<evidence type="ECO:0000313" key="5">
    <source>
        <dbReference type="Proteomes" id="UP000249590"/>
    </source>
</evidence>
<dbReference type="GO" id="GO:0097163">
    <property type="term" value="F:sulfur carrier activity"/>
    <property type="evidence" value="ECO:0007669"/>
    <property type="project" value="UniProtKB-UniRule"/>
</dbReference>
<dbReference type="AlphaFoldDB" id="A0A8B2NSJ4"/>
<feature type="active site" description="Cysteine persulfide intermediate" evidence="3">
    <location>
        <position position="110"/>
    </location>
</feature>
<dbReference type="NCBIfam" id="TIGR00129">
    <property type="entry name" value="fdhD_narQ"/>
    <property type="match status" value="1"/>
</dbReference>
<dbReference type="InterPro" id="IPR003786">
    <property type="entry name" value="FdhD"/>
</dbReference>
<name>A0A8B2NSJ4_9HYPH</name>
<dbReference type="PANTHER" id="PTHR30592">
    <property type="entry name" value="FORMATE DEHYDROGENASE"/>
    <property type="match status" value="1"/>
</dbReference>
<keyword evidence="1 3" id="KW-0963">Cytoplasm</keyword>
<comment type="subcellular location">
    <subcellularLocation>
        <location evidence="3">Cytoplasm</location>
    </subcellularLocation>
</comment>
<comment type="function">
    <text evidence="3">Required for formate dehydrogenase (FDH) activity. Acts as a sulfur carrier protein that transfers sulfur from IscS to the molybdenum cofactor prior to its insertion into FDH.</text>
</comment>
<comment type="caution">
    <text evidence="3">Lacks conserved residue(s) required for the propagation of feature annotation.</text>
</comment>
<protein>
    <recommendedName>
        <fullName evidence="3">Sulfur carrier protein FdhD</fullName>
    </recommendedName>
</protein>
<dbReference type="Gene3D" id="3.40.140.10">
    <property type="entry name" value="Cytidine Deaminase, domain 2"/>
    <property type="match status" value="1"/>
</dbReference>
<dbReference type="OrthoDB" id="3197277at2"/>
<dbReference type="Proteomes" id="UP000249590">
    <property type="component" value="Unassembled WGS sequence"/>
</dbReference>
<evidence type="ECO:0000256" key="1">
    <source>
        <dbReference type="ARBA" id="ARBA00022490"/>
    </source>
</evidence>
<dbReference type="EMBL" id="QHHQ01000007">
    <property type="protein sequence ID" value="RAH98352.1"/>
    <property type="molecule type" value="Genomic_DNA"/>
</dbReference>
<keyword evidence="2 3" id="KW-0501">Molybdenum cofactor biosynthesis</keyword>
<keyword evidence="4" id="KW-0808">Transferase</keyword>
<dbReference type="Pfam" id="PF02634">
    <property type="entry name" value="FdhD-NarQ"/>
    <property type="match status" value="1"/>
</dbReference>
<dbReference type="Gene3D" id="3.10.20.10">
    <property type="match status" value="1"/>
</dbReference>
<gene>
    <name evidence="3" type="primary">fdhD</name>
    <name evidence="4" type="ORF">DLJ53_26990</name>
</gene>
<evidence type="ECO:0000313" key="4">
    <source>
        <dbReference type="EMBL" id="RAH98352.1"/>
    </source>
</evidence>
<organism evidence="4 5">
    <name type="scientific">Acuticoccus sediminis</name>
    <dbReference type="NCBI Taxonomy" id="2184697"/>
    <lineage>
        <taxon>Bacteria</taxon>
        <taxon>Pseudomonadati</taxon>
        <taxon>Pseudomonadota</taxon>
        <taxon>Alphaproteobacteria</taxon>
        <taxon>Hyphomicrobiales</taxon>
        <taxon>Amorphaceae</taxon>
        <taxon>Acuticoccus</taxon>
    </lineage>
</organism>
<dbReference type="PIRSF" id="PIRSF015626">
    <property type="entry name" value="FdhD"/>
    <property type="match status" value="1"/>
</dbReference>
<comment type="caution">
    <text evidence="4">The sequence shown here is derived from an EMBL/GenBank/DDBJ whole genome shotgun (WGS) entry which is preliminary data.</text>
</comment>